<evidence type="ECO:0000256" key="7">
    <source>
        <dbReference type="ARBA" id="ARBA00023134"/>
    </source>
</evidence>
<evidence type="ECO:0000256" key="6">
    <source>
        <dbReference type="ARBA" id="ARBA00022842"/>
    </source>
</evidence>
<comment type="similarity">
    <text evidence="2 10">Belongs to the TRAFAC class TrmE-Era-EngA-EngB-Septin-like GTPase superfamily. EngB GTPase family.</text>
</comment>
<evidence type="ECO:0000313" key="12">
    <source>
        <dbReference type="EMBL" id="MDO6965628.1"/>
    </source>
</evidence>
<evidence type="ECO:0000256" key="4">
    <source>
        <dbReference type="ARBA" id="ARBA00022723"/>
    </source>
</evidence>
<dbReference type="InterPro" id="IPR030393">
    <property type="entry name" value="G_ENGB_dom"/>
</dbReference>
<evidence type="ECO:0000259" key="11">
    <source>
        <dbReference type="PROSITE" id="PS51706"/>
    </source>
</evidence>
<sequence>MSNTQTTLEAGIFNRPWIFIRGVPSMKFLPPAGPAEIAFAGRSNVGKSSLINALVQQTGLARTSNTPGRTQELNYFVPDGYNGDMGDLPPIALVDMPGYGYAEAPKAQVDAWTALVFDYLRGRPTLKRVYVLIDSRHGIKKNDEDVLKLLDKAAVSYQIVLTKTDKIKPPAVEKLVRDTAALLAKHPAAYPEILATSSEKSSGLDELRQAIVTVINQ</sequence>
<protein>
    <recommendedName>
        <fullName evidence="10">Probable GTP-binding protein EngB</fullName>
    </recommendedName>
</protein>
<organism evidence="12 13">
    <name type="scientific">Rhizobium alvei</name>
    <dbReference type="NCBI Taxonomy" id="1132659"/>
    <lineage>
        <taxon>Bacteria</taxon>
        <taxon>Pseudomonadati</taxon>
        <taxon>Pseudomonadota</taxon>
        <taxon>Alphaproteobacteria</taxon>
        <taxon>Hyphomicrobiales</taxon>
        <taxon>Rhizobiaceae</taxon>
        <taxon>Rhizobium/Agrobacterium group</taxon>
        <taxon>Rhizobium</taxon>
    </lineage>
</organism>
<keyword evidence="3 10" id="KW-0132">Cell division</keyword>
<reference evidence="12" key="1">
    <citation type="journal article" date="2015" name="Int. J. Syst. Evol. Microbiol.">
        <title>Rhizobium alvei sp. nov., isolated from a freshwater river.</title>
        <authorList>
            <person name="Sheu S.Y."/>
            <person name="Huang H.W."/>
            <person name="Young C.C."/>
            <person name="Chen W.M."/>
        </authorList>
    </citation>
    <scope>NUCLEOTIDE SEQUENCE</scope>
    <source>
        <strain evidence="12">TNR-22</strain>
    </source>
</reference>
<comment type="cofactor">
    <cofactor evidence="1">
        <name>Mg(2+)</name>
        <dbReference type="ChEBI" id="CHEBI:18420"/>
    </cofactor>
</comment>
<dbReference type="InterPro" id="IPR027417">
    <property type="entry name" value="P-loop_NTPase"/>
</dbReference>
<dbReference type="HAMAP" id="MF_00321">
    <property type="entry name" value="GTPase_EngB"/>
    <property type="match status" value="1"/>
</dbReference>
<evidence type="ECO:0000256" key="1">
    <source>
        <dbReference type="ARBA" id="ARBA00001946"/>
    </source>
</evidence>
<evidence type="ECO:0000256" key="8">
    <source>
        <dbReference type="ARBA" id="ARBA00023210"/>
    </source>
</evidence>
<dbReference type="InterPro" id="IPR019987">
    <property type="entry name" value="GTP-bd_ribosome_bio_YsxC"/>
</dbReference>
<dbReference type="Gene3D" id="3.40.50.300">
    <property type="entry name" value="P-loop containing nucleotide triphosphate hydrolases"/>
    <property type="match status" value="1"/>
</dbReference>
<evidence type="ECO:0000313" key="13">
    <source>
        <dbReference type="Proteomes" id="UP001174932"/>
    </source>
</evidence>
<feature type="domain" description="EngB-type G" evidence="11">
    <location>
        <begin position="33"/>
        <end position="217"/>
    </location>
</feature>
<proteinExistence type="inferred from homology"/>
<comment type="caution">
    <text evidence="12">The sequence shown here is derived from an EMBL/GenBank/DDBJ whole genome shotgun (WGS) entry which is preliminary data.</text>
</comment>
<keyword evidence="5 10" id="KW-0547">Nucleotide-binding</keyword>
<dbReference type="PANTHER" id="PTHR11649">
    <property type="entry name" value="MSS1/TRME-RELATED GTP-BINDING PROTEIN"/>
    <property type="match status" value="1"/>
</dbReference>
<dbReference type="PANTHER" id="PTHR11649:SF13">
    <property type="entry name" value="ENGB-TYPE G DOMAIN-CONTAINING PROTEIN"/>
    <property type="match status" value="1"/>
</dbReference>
<evidence type="ECO:0000256" key="5">
    <source>
        <dbReference type="ARBA" id="ARBA00022741"/>
    </source>
</evidence>
<accession>A0ABT8YPM5</accession>
<dbReference type="SUPFAM" id="SSF52540">
    <property type="entry name" value="P-loop containing nucleoside triphosphate hydrolases"/>
    <property type="match status" value="1"/>
</dbReference>
<dbReference type="InterPro" id="IPR006073">
    <property type="entry name" value="GTP-bd"/>
</dbReference>
<dbReference type="NCBIfam" id="TIGR03598">
    <property type="entry name" value="GTPase_YsxC"/>
    <property type="match status" value="1"/>
</dbReference>
<evidence type="ECO:0000256" key="9">
    <source>
        <dbReference type="ARBA" id="ARBA00023306"/>
    </source>
</evidence>
<keyword evidence="9 10" id="KW-0131">Cell cycle</keyword>
<dbReference type="EMBL" id="JAUOZU010000012">
    <property type="protein sequence ID" value="MDO6965628.1"/>
    <property type="molecule type" value="Genomic_DNA"/>
</dbReference>
<dbReference type="Pfam" id="PF01926">
    <property type="entry name" value="MMR_HSR1"/>
    <property type="match status" value="1"/>
</dbReference>
<comment type="function">
    <text evidence="10">Necessary for normal cell division and for the maintenance of normal septation.</text>
</comment>
<dbReference type="Proteomes" id="UP001174932">
    <property type="component" value="Unassembled WGS sequence"/>
</dbReference>
<name>A0ABT8YPM5_9HYPH</name>
<keyword evidence="8 10" id="KW-0717">Septation</keyword>
<dbReference type="RefSeq" id="WP_304377558.1">
    <property type="nucleotide sequence ID" value="NZ_JAUOZU010000012.1"/>
</dbReference>
<keyword evidence="13" id="KW-1185">Reference proteome</keyword>
<dbReference type="CDD" id="cd01876">
    <property type="entry name" value="YihA_EngB"/>
    <property type="match status" value="1"/>
</dbReference>
<keyword evidence="4" id="KW-0479">Metal-binding</keyword>
<gene>
    <name evidence="12" type="primary">yihA</name>
    <name evidence="10" type="synonym">engB</name>
    <name evidence="12" type="ORF">Q4481_16810</name>
</gene>
<dbReference type="PROSITE" id="PS51706">
    <property type="entry name" value="G_ENGB"/>
    <property type="match status" value="1"/>
</dbReference>
<evidence type="ECO:0000256" key="10">
    <source>
        <dbReference type="HAMAP-Rule" id="MF_00321"/>
    </source>
</evidence>
<keyword evidence="7 10" id="KW-0342">GTP-binding</keyword>
<reference evidence="12" key="2">
    <citation type="submission" date="2023-07" db="EMBL/GenBank/DDBJ databases">
        <authorList>
            <person name="Shen H."/>
        </authorList>
    </citation>
    <scope>NUCLEOTIDE SEQUENCE</scope>
    <source>
        <strain evidence="12">TNR-22</strain>
    </source>
</reference>
<evidence type="ECO:0000256" key="2">
    <source>
        <dbReference type="ARBA" id="ARBA00009638"/>
    </source>
</evidence>
<evidence type="ECO:0000256" key="3">
    <source>
        <dbReference type="ARBA" id="ARBA00022618"/>
    </source>
</evidence>
<keyword evidence="6" id="KW-0460">Magnesium</keyword>